<dbReference type="EMBL" id="ABXV02000038">
    <property type="protein sequence ID" value="EFB71503.1"/>
    <property type="molecule type" value="Genomic_DNA"/>
</dbReference>
<name>D1P4T9_9GAMM</name>
<keyword evidence="1" id="KW-0812">Transmembrane</keyword>
<keyword evidence="3" id="KW-1185">Reference proteome</keyword>
<evidence type="ECO:0000313" key="2">
    <source>
        <dbReference type="EMBL" id="EFB71503.1"/>
    </source>
</evidence>
<dbReference type="STRING" id="500637.PROVRUST_07243"/>
<dbReference type="HOGENOM" id="CLU_2846369_0_0_6"/>
<accession>D1P4T9</accession>
<organism evidence="2 3">
    <name type="scientific">Providencia rustigianii DSM 4541</name>
    <dbReference type="NCBI Taxonomy" id="500637"/>
    <lineage>
        <taxon>Bacteria</taxon>
        <taxon>Pseudomonadati</taxon>
        <taxon>Pseudomonadota</taxon>
        <taxon>Gammaproteobacteria</taxon>
        <taxon>Enterobacterales</taxon>
        <taxon>Morganellaceae</taxon>
        <taxon>Providencia</taxon>
    </lineage>
</organism>
<gene>
    <name evidence="2" type="ORF">PROVRUST_07243</name>
</gene>
<dbReference type="Proteomes" id="UP000005512">
    <property type="component" value="Unassembled WGS sequence"/>
</dbReference>
<evidence type="ECO:0000256" key="1">
    <source>
        <dbReference type="SAM" id="Phobius"/>
    </source>
</evidence>
<reference evidence="2" key="1">
    <citation type="submission" date="2009-12" db="EMBL/GenBank/DDBJ databases">
        <authorList>
            <person name="Weinstock G."/>
            <person name="Sodergren E."/>
            <person name="Clifton S."/>
            <person name="Fulton L."/>
            <person name="Fulton B."/>
            <person name="Courtney L."/>
            <person name="Fronick C."/>
            <person name="Harrison M."/>
            <person name="Strong C."/>
            <person name="Farmer C."/>
            <person name="Delahaunty K."/>
            <person name="Markovic C."/>
            <person name="Hall O."/>
            <person name="Minx P."/>
            <person name="Tomlinson C."/>
            <person name="Mitreva M."/>
            <person name="Nelson J."/>
            <person name="Hou S."/>
            <person name="Wollam A."/>
            <person name="Pepin K.H."/>
            <person name="Johnson M."/>
            <person name="Bhonagiri V."/>
            <person name="Nash W.E."/>
            <person name="Warren W."/>
            <person name="Chinwalla A."/>
            <person name="Mardis E.R."/>
            <person name="Wilson R.K."/>
        </authorList>
    </citation>
    <scope>NUCLEOTIDE SEQUENCE [LARGE SCALE GENOMIC DNA]</scope>
    <source>
        <strain evidence="2">DSM 4541</strain>
    </source>
</reference>
<evidence type="ECO:0000313" key="3">
    <source>
        <dbReference type="Proteomes" id="UP000005512"/>
    </source>
</evidence>
<dbReference type="AlphaFoldDB" id="D1P4T9"/>
<sequence length="65" mass="7437">MKTDLFSGQAWRGYDCAATCLLLIIRPQILRAIAALNSNFYNWIAIILGRLRMDYRADKRRFGGG</sequence>
<proteinExistence type="predicted"/>
<feature type="transmembrane region" description="Helical" evidence="1">
    <location>
        <begin position="29"/>
        <end position="51"/>
    </location>
</feature>
<protein>
    <submittedName>
        <fullName evidence="2">Uncharacterized protein</fullName>
    </submittedName>
</protein>
<keyword evidence="1" id="KW-1133">Transmembrane helix</keyword>
<comment type="caution">
    <text evidence="2">The sequence shown here is derived from an EMBL/GenBank/DDBJ whole genome shotgun (WGS) entry which is preliminary data.</text>
</comment>
<keyword evidence="1" id="KW-0472">Membrane</keyword>